<keyword evidence="1" id="KW-0067">ATP-binding</keyword>
<evidence type="ECO:0000256" key="1">
    <source>
        <dbReference type="RuleBase" id="RU363044"/>
    </source>
</evidence>
<dbReference type="Proteomes" id="UP000789759">
    <property type="component" value="Unassembled WGS sequence"/>
</dbReference>
<comment type="caution">
    <text evidence="3">The sequence shown here is derived from an EMBL/GenBank/DDBJ whole genome shotgun (WGS) entry which is preliminary data.</text>
</comment>
<keyword evidence="1" id="KW-0378">Hydrolase</keyword>
<dbReference type="InterPro" id="IPR010285">
    <property type="entry name" value="DNA_helicase_pif1-like_DEAD"/>
</dbReference>
<keyword evidence="1" id="KW-0233">DNA recombination</keyword>
<feature type="domain" description="DNA helicase Pif1-like DEAD-box helicase" evidence="2">
    <location>
        <begin position="232"/>
        <end position="289"/>
    </location>
</feature>
<dbReference type="GO" id="GO:0006281">
    <property type="term" value="P:DNA repair"/>
    <property type="evidence" value="ECO:0007669"/>
    <property type="project" value="UniProtKB-KW"/>
</dbReference>
<organism evidence="3 4">
    <name type="scientific">Cetraspora pellucida</name>
    <dbReference type="NCBI Taxonomy" id="1433469"/>
    <lineage>
        <taxon>Eukaryota</taxon>
        <taxon>Fungi</taxon>
        <taxon>Fungi incertae sedis</taxon>
        <taxon>Mucoromycota</taxon>
        <taxon>Glomeromycotina</taxon>
        <taxon>Glomeromycetes</taxon>
        <taxon>Diversisporales</taxon>
        <taxon>Gigasporaceae</taxon>
        <taxon>Cetraspora</taxon>
    </lineage>
</organism>
<dbReference type="PANTHER" id="PTHR10492:SF96">
    <property type="entry name" value="ATP-DEPENDENT DNA HELICASE"/>
    <property type="match status" value="1"/>
</dbReference>
<gene>
    <name evidence="3" type="ORF">CPELLU_LOCUS18971</name>
</gene>
<evidence type="ECO:0000313" key="3">
    <source>
        <dbReference type="EMBL" id="CAG8813910.1"/>
    </source>
</evidence>
<sequence>IGRSVQEQGQMDDEIRLFLDARYISASEASWRIFHYRLHNEKPDIMQLHVHLPGKHRVIFRDDEPLEDIINRSNTEKTTLTAWFEANAMYPEARRLAYTDFPTQWVYDKRTKKWKPRQKGAQLRYLFATLLIFCNPTRPEILWENHISALSDDIFFQVRHKTGDMTLELMDADIHNRALHHLQTILNRHGRQQQYDVEELTKLIENDLPRLNMDQRAVYINVIAAVEAEIPSVRLMGYIALAVASSGIAALLLPGGRTAHSRFKIPFDPQEGSTCSVSHGSDLALLLQQA</sequence>
<evidence type="ECO:0000259" key="2">
    <source>
        <dbReference type="Pfam" id="PF05970"/>
    </source>
</evidence>
<dbReference type="GO" id="GO:0043139">
    <property type="term" value="F:5'-3' DNA helicase activity"/>
    <property type="evidence" value="ECO:0007669"/>
    <property type="project" value="UniProtKB-EC"/>
</dbReference>
<reference evidence="3" key="1">
    <citation type="submission" date="2021-06" db="EMBL/GenBank/DDBJ databases">
        <authorList>
            <person name="Kallberg Y."/>
            <person name="Tangrot J."/>
            <person name="Rosling A."/>
        </authorList>
    </citation>
    <scope>NUCLEOTIDE SEQUENCE</scope>
    <source>
        <strain evidence="3">FL966</strain>
    </source>
</reference>
<protein>
    <recommendedName>
        <fullName evidence="1">ATP-dependent DNA helicase</fullName>
        <ecNumber evidence="1">5.6.2.3</ecNumber>
    </recommendedName>
</protein>
<dbReference type="Pfam" id="PF05970">
    <property type="entry name" value="PIF1"/>
    <property type="match status" value="1"/>
</dbReference>
<comment type="cofactor">
    <cofactor evidence="1">
        <name>Mg(2+)</name>
        <dbReference type="ChEBI" id="CHEBI:18420"/>
    </cofactor>
</comment>
<dbReference type="GO" id="GO:0016787">
    <property type="term" value="F:hydrolase activity"/>
    <property type="evidence" value="ECO:0007669"/>
    <property type="project" value="UniProtKB-KW"/>
</dbReference>
<dbReference type="EC" id="5.6.2.3" evidence="1"/>
<keyword evidence="1" id="KW-0347">Helicase</keyword>
<proteinExistence type="inferred from homology"/>
<comment type="similarity">
    <text evidence="1">Belongs to the helicase family.</text>
</comment>
<dbReference type="EMBL" id="CAJVQA010041403">
    <property type="protein sequence ID" value="CAG8813910.1"/>
    <property type="molecule type" value="Genomic_DNA"/>
</dbReference>
<keyword evidence="4" id="KW-1185">Reference proteome</keyword>
<keyword evidence="1" id="KW-0234">DNA repair</keyword>
<dbReference type="OrthoDB" id="2415504at2759"/>
<feature type="non-terminal residue" evidence="3">
    <location>
        <position position="290"/>
    </location>
</feature>
<dbReference type="GO" id="GO:0006310">
    <property type="term" value="P:DNA recombination"/>
    <property type="evidence" value="ECO:0007669"/>
    <property type="project" value="UniProtKB-KW"/>
</dbReference>
<comment type="catalytic activity">
    <reaction evidence="1">
        <text>ATP + H2O = ADP + phosphate + H(+)</text>
        <dbReference type="Rhea" id="RHEA:13065"/>
        <dbReference type="ChEBI" id="CHEBI:15377"/>
        <dbReference type="ChEBI" id="CHEBI:15378"/>
        <dbReference type="ChEBI" id="CHEBI:30616"/>
        <dbReference type="ChEBI" id="CHEBI:43474"/>
        <dbReference type="ChEBI" id="CHEBI:456216"/>
        <dbReference type="EC" id="5.6.2.3"/>
    </reaction>
</comment>
<feature type="non-terminal residue" evidence="3">
    <location>
        <position position="1"/>
    </location>
</feature>
<evidence type="ECO:0000313" key="4">
    <source>
        <dbReference type="Proteomes" id="UP000789759"/>
    </source>
</evidence>
<dbReference type="PANTHER" id="PTHR10492">
    <property type="match status" value="1"/>
</dbReference>
<dbReference type="GO" id="GO:0000723">
    <property type="term" value="P:telomere maintenance"/>
    <property type="evidence" value="ECO:0007669"/>
    <property type="project" value="InterPro"/>
</dbReference>
<accession>A0A9N9P869</accession>
<keyword evidence="1" id="KW-0547">Nucleotide-binding</keyword>
<dbReference type="AlphaFoldDB" id="A0A9N9P869"/>
<keyword evidence="1" id="KW-0227">DNA damage</keyword>
<name>A0A9N9P869_9GLOM</name>
<dbReference type="GO" id="GO:0005524">
    <property type="term" value="F:ATP binding"/>
    <property type="evidence" value="ECO:0007669"/>
    <property type="project" value="UniProtKB-KW"/>
</dbReference>